<evidence type="ECO:0000313" key="2">
    <source>
        <dbReference type="Proteomes" id="UP000556329"/>
    </source>
</evidence>
<keyword evidence="2" id="KW-1185">Reference proteome</keyword>
<reference evidence="1 2" key="1">
    <citation type="submission" date="2020-08" db="EMBL/GenBank/DDBJ databases">
        <title>Genomic Encyclopedia of Type Strains, Phase IV (KMG-IV): sequencing the most valuable type-strain genomes for metagenomic binning, comparative biology and taxonomic classification.</title>
        <authorList>
            <person name="Goeker M."/>
        </authorList>
    </citation>
    <scope>NUCLEOTIDE SEQUENCE [LARGE SCALE GENOMIC DNA]</scope>
    <source>
        <strain evidence="1 2">DSM 100039</strain>
    </source>
</reference>
<dbReference type="Proteomes" id="UP000556329">
    <property type="component" value="Unassembled WGS sequence"/>
</dbReference>
<accession>A0A841PMS9</accession>
<proteinExistence type="predicted"/>
<sequence>MSGGAAPHLAAAIFSPYRDGEKDAVIEGFANCLCC</sequence>
<dbReference type="AlphaFoldDB" id="A0A841PMS9"/>
<evidence type="ECO:0000313" key="1">
    <source>
        <dbReference type="EMBL" id="MBB6409765.1"/>
    </source>
</evidence>
<gene>
    <name evidence="1" type="ORF">HNQ71_002430</name>
</gene>
<comment type="caution">
    <text evidence="1">The sequence shown here is derived from an EMBL/GenBank/DDBJ whole genome shotgun (WGS) entry which is preliminary data.</text>
</comment>
<organism evidence="1 2">
    <name type="scientific">Mesorhizobium sangaii</name>
    <dbReference type="NCBI Taxonomy" id="505389"/>
    <lineage>
        <taxon>Bacteria</taxon>
        <taxon>Pseudomonadati</taxon>
        <taxon>Pseudomonadota</taxon>
        <taxon>Alphaproteobacteria</taxon>
        <taxon>Hyphomicrobiales</taxon>
        <taxon>Phyllobacteriaceae</taxon>
        <taxon>Mesorhizobium</taxon>
    </lineage>
</organism>
<dbReference type="EMBL" id="JACHEF010000002">
    <property type="protein sequence ID" value="MBB6409765.1"/>
    <property type="molecule type" value="Genomic_DNA"/>
</dbReference>
<protein>
    <submittedName>
        <fullName evidence="1">Uncharacterized protein</fullName>
    </submittedName>
</protein>
<name>A0A841PMS9_9HYPH</name>